<keyword evidence="10" id="KW-1185">Reference proteome</keyword>
<dbReference type="GO" id="GO:0005737">
    <property type="term" value="C:cytoplasm"/>
    <property type="evidence" value="ECO:0007669"/>
    <property type="project" value="UniProtKB-SubCell"/>
</dbReference>
<accession>A0A2Y9BGH6</accession>
<evidence type="ECO:0000256" key="5">
    <source>
        <dbReference type="ARBA" id="ARBA00022679"/>
    </source>
</evidence>
<dbReference type="EMBL" id="QGDL01000009">
    <property type="protein sequence ID" value="PWJ28205.1"/>
    <property type="molecule type" value="Genomic_DNA"/>
</dbReference>
<dbReference type="Proteomes" id="UP000245845">
    <property type="component" value="Unassembled WGS sequence"/>
</dbReference>
<comment type="caution">
    <text evidence="9">The sequence shown here is derived from an EMBL/GenBank/DDBJ whole genome shotgun (WGS) entry which is preliminary data.</text>
</comment>
<gene>
    <name evidence="9" type="ORF">A8806_10984</name>
</gene>
<evidence type="ECO:0000256" key="3">
    <source>
        <dbReference type="ARBA" id="ARBA00022490"/>
    </source>
</evidence>
<keyword evidence="6" id="KW-0598">Phosphotransferase system</keyword>
<reference evidence="9 10" key="1">
    <citation type="submission" date="2018-05" db="EMBL/GenBank/DDBJ databases">
        <title>The Hungate 1000. A catalogue of reference genomes from the rumen microbiome.</title>
        <authorList>
            <person name="Kelly W."/>
        </authorList>
    </citation>
    <scope>NUCLEOTIDE SEQUENCE [LARGE SCALE GENOMIC DNA]</scope>
    <source>
        <strain evidence="9 10">NLAE-zl-C242</strain>
    </source>
</reference>
<evidence type="ECO:0000256" key="2">
    <source>
        <dbReference type="ARBA" id="ARBA00022448"/>
    </source>
</evidence>
<keyword evidence="7" id="KW-0418">Kinase</keyword>
<dbReference type="Pfam" id="PF03830">
    <property type="entry name" value="PTSIIB_sorb"/>
    <property type="match status" value="1"/>
</dbReference>
<dbReference type="GO" id="GO:0016301">
    <property type="term" value="F:kinase activity"/>
    <property type="evidence" value="ECO:0007669"/>
    <property type="project" value="UniProtKB-KW"/>
</dbReference>
<comment type="subcellular location">
    <subcellularLocation>
        <location evidence="1">Cytoplasm</location>
    </subcellularLocation>
</comment>
<keyword evidence="4" id="KW-0762">Sugar transport</keyword>
<dbReference type="GO" id="GO:0009401">
    <property type="term" value="P:phosphoenolpyruvate-dependent sugar phosphotransferase system"/>
    <property type="evidence" value="ECO:0007669"/>
    <property type="project" value="UniProtKB-KW"/>
</dbReference>
<evidence type="ECO:0000256" key="7">
    <source>
        <dbReference type="ARBA" id="ARBA00022777"/>
    </source>
</evidence>
<sequence>MANIGLIRIDYRLVHGQVVVRWSKAVHPDRIVVIDDVLCKDEMMMLVYKMAAPKNYEFSLLGTSDFIEKWKADTFQDETLLVLFQTVESCYKAFEEGMPMDKVQLGNCPKEPGKTDVCKYIFLSDAEAGMLEKMKESGVTICMQNVPDDRELKYSVIEKKMKK</sequence>
<protein>
    <submittedName>
        <fullName evidence="9">D-glucosaminate-specific PTS system IIB component</fullName>
    </submittedName>
</protein>
<keyword evidence="3" id="KW-0963">Cytoplasm</keyword>
<evidence type="ECO:0000256" key="1">
    <source>
        <dbReference type="ARBA" id="ARBA00004496"/>
    </source>
</evidence>
<dbReference type="RefSeq" id="WP_109732017.1">
    <property type="nucleotide sequence ID" value="NZ_BAAACK010000009.1"/>
</dbReference>
<dbReference type="AlphaFoldDB" id="A0A2Y9BGH6"/>
<proteinExistence type="predicted"/>
<dbReference type="GO" id="GO:0008982">
    <property type="term" value="F:protein-N(PI)-phosphohistidine-sugar phosphotransferase activity"/>
    <property type="evidence" value="ECO:0007669"/>
    <property type="project" value="InterPro"/>
</dbReference>
<dbReference type="InterPro" id="IPR004720">
    <property type="entry name" value="PTS_IIB_sorbose-sp"/>
</dbReference>
<dbReference type="Gene3D" id="3.40.35.10">
    <property type="entry name" value="Phosphotransferase system, sorbose subfamily IIB component"/>
    <property type="match status" value="1"/>
</dbReference>
<dbReference type="SUPFAM" id="SSF52728">
    <property type="entry name" value="PTS IIb component"/>
    <property type="match status" value="1"/>
</dbReference>
<evidence type="ECO:0000256" key="6">
    <source>
        <dbReference type="ARBA" id="ARBA00022683"/>
    </source>
</evidence>
<name>A0A2Y9BGH6_9FIRM</name>
<evidence type="ECO:0000313" key="10">
    <source>
        <dbReference type="Proteomes" id="UP000245845"/>
    </source>
</evidence>
<dbReference type="PROSITE" id="PS51101">
    <property type="entry name" value="PTS_EIIB_TYPE_4"/>
    <property type="match status" value="1"/>
</dbReference>
<keyword evidence="5" id="KW-0808">Transferase</keyword>
<keyword evidence="2" id="KW-0813">Transport</keyword>
<evidence type="ECO:0000313" key="9">
    <source>
        <dbReference type="EMBL" id="PWJ28205.1"/>
    </source>
</evidence>
<evidence type="ECO:0000259" key="8">
    <source>
        <dbReference type="PROSITE" id="PS51101"/>
    </source>
</evidence>
<feature type="domain" description="PTS EIIB type-4" evidence="8">
    <location>
        <begin position="1"/>
        <end position="163"/>
    </location>
</feature>
<organism evidence="9 10">
    <name type="scientific">Faecalicatena orotica</name>
    <dbReference type="NCBI Taxonomy" id="1544"/>
    <lineage>
        <taxon>Bacteria</taxon>
        <taxon>Bacillati</taxon>
        <taxon>Bacillota</taxon>
        <taxon>Clostridia</taxon>
        <taxon>Lachnospirales</taxon>
        <taxon>Lachnospiraceae</taxon>
        <taxon>Faecalicatena</taxon>
    </lineage>
</organism>
<dbReference type="OrthoDB" id="9788818at2"/>
<dbReference type="InterPro" id="IPR036667">
    <property type="entry name" value="PTS_IIB_sorbose-sp_sf"/>
</dbReference>
<evidence type="ECO:0000256" key="4">
    <source>
        <dbReference type="ARBA" id="ARBA00022597"/>
    </source>
</evidence>